<evidence type="ECO:0000256" key="1">
    <source>
        <dbReference type="SAM" id="Phobius"/>
    </source>
</evidence>
<feature type="transmembrane region" description="Helical" evidence="1">
    <location>
        <begin position="43"/>
        <end position="64"/>
    </location>
</feature>
<keyword evidence="3" id="KW-1185">Reference proteome</keyword>
<accession>A0A195EBL2</accession>
<dbReference type="EMBL" id="KQ979236">
    <property type="protein sequence ID" value="KYN22177.1"/>
    <property type="molecule type" value="Genomic_DNA"/>
</dbReference>
<evidence type="ECO:0000313" key="3">
    <source>
        <dbReference type="Proteomes" id="UP000078492"/>
    </source>
</evidence>
<protein>
    <recommendedName>
        <fullName evidence="4">Mos1 transposase HTH domain-containing protein</fullName>
    </recommendedName>
</protein>
<keyword evidence="1" id="KW-1133">Transmembrane helix</keyword>
<sequence>MLTVAYGESTLSKKNVYKWYKLFQKGREMTYVNLTPDFKKNNFFYMHWIELGLYPIVTLFFSFVPQGVERKKN</sequence>
<name>A0A195EBL2_9HYME</name>
<evidence type="ECO:0008006" key="4">
    <source>
        <dbReference type="Google" id="ProtNLM"/>
    </source>
</evidence>
<dbReference type="AlphaFoldDB" id="A0A195EBL2"/>
<evidence type="ECO:0000313" key="2">
    <source>
        <dbReference type="EMBL" id="KYN22177.1"/>
    </source>
</evidence>
<reference evidence="2 3" key="1">
    <citation type="submission" date="2015-09" db="EMBL/GenBank/DDBJ databases">
        <title>Trachymyrmex cornetzi WGS genome.</title>
        <authorList>
            <person name="Nygaard S."/>
            <person name="Hu H."/>
            <person name="Boomsma J."/>
            <person name="Zhang G."/>
        </authorList>
    </citation>
    <scope>NUCLEOTIDE SEQUENCE [LARGE SCALE GENOMIC DNA]</scope>
    <source>
        <strain evidence="2">Tcor2-1</strain>
        <tissue evidence="2">Whole body</tissue>
    </source>
</reference>
<gene>
    <name evidence="2" type="ORF">ALC57_05454</name>
</gene>
<organism evidence="2 3">
    <name type="scientific">Trachymyrmex cornetzi</name>
    <dbReference type="NCBI Taxonomy" id="471704"/>
    <lineage>
        <taxon>Eukaryota</taxon>
        <taxon>Metazoa</taxon>
        <taxon>Ecdysozoa</taxon>
        <taxon>Arthropoda</taxon>
        <taxon>Hexapoda</taxon>
        <taxon>Insecta</taxon>
        <taxon>Pterygota</taxon>
        <taxon>Neoptera</taxon>
        <taxon>Endopterygota</taxon>
        <taxon>Hymenoptera</taxon>
        <taxon>Apocrita</taxon>
        <taxon>Aculeata</taxon>
        <taxon>Formicoidea</taxon>
        <taxon>Formicidae</taxon>
        <taxon>Myrmicinae</taxon>
        <taxon>Trachymyrmex</taxon>
    </lineage>
</organism>
<keyword evidence="1" id="KW-0472">Membrane</keyword>
<proteinExistence type="predicted"/>
<keyword evidence="1" id="KW-0812">Transmembrane</keyword>
<dbReference type="Proteomes" id="UP000078492">
    <property type="component" value="Unassembled WGS sequence"/>
</dbReference>